<dbReference type="RefSeq" id="WP_035906147.1">
    <property type="nucleotide sequence ID" value="NZ_AVPK01000008.1"/>
</dbReference>
<evidence type="ECO:0000256" key="1">
    <source>
        <dbReference type="ARBA" id="ARBA00004651"/>
    </source>
</evidence>
<feature type="transmembrane region" description="Helical" evidence="7">
    <location>
        <begin position="353"/>
        <end position="372"/>
    </location>
</feature>
<dbReference type="AlphaFoldDB" id="A0A0A0JH50"/>
<evidence type="ECO:0000256" key="7">
    <source>
        <dbReference type="SAM" id="Phobius"/>
    </source>
</evidence>
<evidence type="ECO:0000256" key="3">
    <source>
        <dbReference type="ARBA" id="ARBA00022475"/>
    </source>
</evidence>
<dbReference type="GO" id="GO:0005886">
    <property type="term" value="C:plasma membrane"/>
    <property type="evidence" value="ECO:0007669"/>
    <property type="project" value="UniProtKB-SubCell"/>
</dbReference>
<dbReference type="Pfam" id="PF05977">
    <property type="entry name" value="MFS_3"/>
    <property type="match status" value="1"/>
</dbReference>
<keyword evidence="4 7" id="KW-0812">Transmembrane</keyword>
<evidence type="ECO:0000256" key="4">
    <source>
        <dbReference type="ARBA" id="ARBA00022692"/>
    </source>
</evidence>
<dbReference type="CDD" id="cd06173">
    <property type="entry name" value="MFS_MefA_like"/>
    <property type="match status" value="1"/>
</dbReference>
<feature type="transmembrane region" description="Helical" evidence="7">
    <location>
        <begin position="91"/>
        <end position="118"/>
    </location>
</feature>
<dbReference type="InterPro" id="IPR036259">
    <property type="entry name" value="MFS_trans_sf"/>
</dbReference>
<comment type="caution">
    <text evidence="8">The sequence shown here is derived from an EMBL/GenBank/DDBJ whole genome shotgun (WGS) entry which is preliminary data.</text>
</comment>
<accession>A0A0A0JH50</accession>
<keyword evidence="3" id="KW-1003">Cell membrane</keyword>
<dbReference type="Proteomes" id="UP000030011">
    <property type="component" value="Unassembled WGS sequence"/>
</dbReference>
<evidence type="ECO:0000313" key="9">
    <source>
        <dbReference type="Proteomes" id="UP000030011"/>
    </source>
</evidence>
<evidence type="ECO:0000256" key="5">
    <source>
        <dbReference type="ARBA" id="ARBA00022989"/>
    </source>
</evidence>
<dbReference type="SUPFAM" id="SSF103473">
    <property type="entry name" value="MFS general substrate transporter"/>
    <property type="match status" value="1"/>
</dbReference>
<dbReference type="PANTHER" id="PTHR23513:SF6">
    <property type="entry name" value="MAJOR FACILITATOR SUPERFAMILY ASSOCIATED DOMAIN-CONTAINING PROTEIN"/>
    <property type="match status" value="1"/>
</dbReference>
<keyword evidence="5 7" id="KW-1133">Transmembrane helix</keyword>
<evidence type="ECO:0000313" key="8">
    <source>
        <dbReference type="EMBL" id="KGN36760.1"/>
    </source>
</evidence>
<dbReference type="eggNOG" id="COG2814">
    <property type="taxonomic scope" value="Bacteria"/>
</dbReference>
<feature type="transmembrane region" description="Helical" evidence="7">
    <location>
        <begin position="228"/>
        <end position="251"/>
    </location>
</feature>
<dbReference type="STRING" id="1385521.N803_17225"/>
<feature type="transmembrane region" description="Helical" evidence="7">
    <location>
        <begin position="378"/>
        <end position="397"/>
    </location>
</feature>
<dbReference type="InterPro" id="IPR010290">
    <property type="entry name" value="TM_effector"/>
</dbReference>
<dbReference type="Gene3D" id="1.20.1250.20">
    <property type="entry name" value="MFS general substrate transporter like domains"/>
    <property type="match status" value="1"/>
</dbReference>
<gene>
    <name evidence="8" type="ORF">N803_17225</name>
</gene>
<feature type="transmembrane region" description="Helical" evidence="7">
    <location>
        <begin position="164"/>
        <end position="191"/>
    </location>
</feature>
<evidence type="ECO:0000256" key="2">
    <source>
        <dbReference type="ARBA" id="ARBA00022448"/>
    </source>
</evidence>
<feature type="transmembrane region" description="Helical" evidence="7">
    <location>
        <begin position="287"/>
        <end position="308"/>
    </location>
</feature>
<keyword evidence="9" id="KW-1185">Reference proteome</keyword>
<proteinExistence type="predicted"/>
<comment type="subcellular location">
    <subcellularLocation>
        <location evidence="1">Cell membrane</location>
        <topology evidence="1">Multi-pass membrane protein</topology>
    </subcellularLocation>
</comment>
<organism evidence="8 9">
    <name type="scientific">Knoellia subterranea KCTC 19937</name>
    <dbReference type="NCBI Taxonomy" id="1385521"/>
    <lineage>
        <taxon>Bacteria</taxon>
        <taxon>Bacillati</taxon>
        <taxon>Actinomycetota</taxon>
        <taxon>Actinomycetes</taxon>
        <taxon>Micrococcales</taxon>
        <taxon>Intrasporangiaceae</taxon>
        <taxon>Knoellia</taxon>
    </lineage>
</organism>
<reference evidence="8 9" key="1">
    <citation type="submission" date="2013-08" db="EMBL/GenBank/DDBJ databases">
        <title>The genome sequence of Knoellia subterranea.</title>
        <authorList>
            <person name="Zhu W."/>
            <person name="Wang G."/>
        </authorList>
    </citation>
    <scope>NUCLEOTIDE SEQUENCE [LARGE SCALE GENOMIC DNA]</scope>
    <source>
        <strain evidence="8 9">KCTC 19937</strain>
    </source>
</reference>
<feature type="transmembrane region" description="Helical" evidence="7">
    <location>
        <begin position="314"/>
        <end position="333"/>
    </location>
</feature>
<dbReference type="PANTHER" id="PTHR23513">
    <property type="entry name" value="INTEGRAL MEMBRANE EFFLUX PROTEIN-RELATED"/>
    <property type="match status" value="1"/>
</dbReference>
<sequence length="421" mass="44685">MSRLGEIIAPARLGRPFRWNLASVWASNLGDGIALAAGPLLVASLTRNPSLIAAAVIVQQVPSLVFSLYAGALADRISRHRLVVVANVLRALVIGTLVATIVTDVVGIWVVLGALFLVGVAEQFSDAGTRSVLPLIVHRDHLAVGNARMMAGYLVANNLVGPPIGAFLFAAGMALPFGAQAAAVLLAAWLFTRIDIPRTDRSERPDTHIRHDILEGLRWIRGNHAVRTLSIVIFVFNLTWGAPWGVLVLWAQERLGVGPVGFGLLSTASATGGIVAVLVFDALQARASLATLMKVCLTLEVVVHLAFALTTAQWLAMVLMFVFGCYAFVWGSVSTTVRQRATPLEFQGRVGSVYWFGLTAGLLVGQALGGLIATHWGIAAPFWFAFVGAGLTLILMWRQLDSIAHAGDDDPDATAAPSPAA</sequence>
<dbReference type="OrthoDB" id="145388at2"/>
<feature type="transmembrane region" description="Helical" evidence="7">
    <location>
        <begin position="257"/>
        <end position="280"/>
    </location>
</feature>
<keyword evidence="6 7" id="KW-0472">Membrane</keyword>
<name>A0A0A0JH50_9MICO</name>
<dbReference type="EMBL" id="AVPK01000008">
    <property type="protein sequence ID" value="KGN36760.1"/>
    <property type="molecule type" value="Genomic_DNA"/>
</dbReference>
<evidence type="ECO:0000256" key="6">
    <source>
        <dbReference type="ARBA" id="ARBA00023136"/>
    </source>
</evidence>
<keyword evidence="2" id="KW-0813">Transport</keyword>
<feature type="transmembrane region" description="Helical" evidence="7">
    <location>
        <begin position="21"/>
        <end position="45"/>
    </location>
</feature>
<protein>
    <submittedName>
        <fullName evidence="8">Antibiotic transporter</fullName>
    </submittedName>
</protein>
<feature type="transmembrane region" description="Helical" evidence="7">
    <location>
        <begin position="51"/>
        <end position="70"/>
    </location>
</feature>